<keyword evidence="1" id="KW-0472">Membrane</keyword>
<evidence type="ECO:0000313" key="2">
    <source>
        <dbReference type="EMBL" id="PJE77445.1"/>
    </source>
</evidence>
<protein>
    <submittedName>
        <fullName evidence="2">Uncharacterized protein</fullName>
    </submittedName>
</protein>
<dbReference type="EMBL" id="NSIT01000598">
    <property type="protein sequence ID" value="PJE77445.1"/>
    <property type="molecule type" value="Genomic_DNA"/>
</dbReference>
<proteinExistence type="predicted"/>
<keyword evidence="1" id="KW-1133">Transmembrane helix</keyword>
<accession>A0A2H9T2K3</accession>
<sequence length="54" mass="6040">MGLYRSPGSTANLQLIEDISTDTMLITNLFKYQGKLGLFMSIYFLVLHSSILLA</sequence>
<gene>
    <name evidence="2" type="ORF">CI610_03632</name>
</gene>
<keyword evidence="1" id="KW-0812">Transmembrane</keyword>
<dbReference type="AlphaFoldDB" id="A0A2H9T2K3"/>
<reference evidence="2" key="1">
    <citation type="journal article" date="2017" name="Appl. Environ. Microbiol.">
        <title>Molecular characterization of an Endozoicomonas-like organism causing infection in king scallop Pecten maximus L.</title>
        <authorList>
            <person name="Cano I."/>
            <person name="van Aerle R."/>
            <person name="Ross S."/>
            <person name="Verner-Jeffreys D.W."/>
            <person name="Paley R.K."/>
            <person name="Rimmer G."/>
            <person name="Ryder D."/>
            <person name="Hooper P."/>
            <person name="Stone D."/>
            <person name="Feist S.W."/>
        </authorList>
    </citation>
    <scope>NUCLEOTIDE SEQUENCE</scope>
</reference>
<organism evidence="2">
    <name type="scientific">invertebrate metagenome</name>
    <dbReference type="NCBI Taxonomy" id="1711999"/>
    <lineage>
        <taxon>unclassified sequences</taxon>
        <taxon>metagenomes</taxon>
        <taxon>organismal metagenomes</taxon>
    </lineage>
</organism>
<name>A0A2H9T2K3_9ZZZZ</name>
<feature type="transmembrane region" description="Helical" evidence="1">
    <location>
        <begin position="36"/>
        <end position="53"/>
    </location>
</feature>
<evidence type="ECO:0000256" key="1">
    <source>
        <dbReference type="SAM" id="Phobius"/>
    </source>
</evidence>
<comment type="caution">
    <text evidence="2">The sequence shown here is derived from an EMBL/GenBank/DDBJ whole genome shotgun (WGS) entry which is preliminary data.</text>
</comment>